<proteinExistence type="predicted"/>
<dbReference type="Proteomes" id="UP000294689">
    <property type="component" value="Unassembled WGS sequence"/>
</dbReference>
<evidence type="ECO:0000313" key="2">
    <source>
        <dbReference type="EMBL" id="TDU39804.1"/>
    </source>
</evidence>
<dbReference type="OrthoDB" id="9791866at2"/>
<gene>
    <name evidence="2" type="ORF">BXY82_1835</name>
</gene>
<dbReference type="EMBL" id="SOBW01000008">
    <property type="protein sequence ID" value="TDU39804.1"/>
    <property type="molecule type" value="Genomic_DNA"/>
</dbReference>
<dbReference type="GO" id="GO:0016787">
    <property type="term" value="F:hydrolase activity"/>
    <property type="evidence" value="ECO:0007669"/>
    <property type="project" value="InterPro"/>
</dbReference>
<dbReference type="Gene3D" id="3.60.21.10">
    <property type="match status" value="1"/>
</dbReference>
<dbReference type="InterPro" id="IPR051918">
    <property type="entry name" value="STPP_CPPED1"/>
</dbReference>
<evidence type="ECO:0000313" key="3">
    <source>
        <dbReference type="Proteomes" id="UP000294689"/>
    </source>
</evidence>
<name>A0A4R7PXV2_9FLAO</name>
<dbReference type="Pfam" id="PF00149">
    <property type="entry name" value="Metallophos"/>
    <property type="match status" value="1"/>
</dbReference>
<accession>A0A4R7PXV2</accession>
<dbReference type="SUPFAM" id="SSF56300">
    <property type="entry name" value="Metallo-dependent phosphatases"/>
    <property type="match status" value="1"/>
</dbReference>
<dbReference type="AlphaFoldDB" id="A0A4R7PXV2"/>
<dbReference type="PANTHER" id="PTHR43143">
    <property type="entry name" value="METALLOPHOSPHOESTERASE, CALCINEURIN SUPERFAMILY"/>
    <property type="match status" value="1"/>
</dbReference>
<dbReference type="InterPro" id="IPR029052">
    <property type="entry name" value="Metallo-depent_PP-like"/>
</dbReference>
<evidence type="ECO:0000259" key="1">
    <source>
        <dbReference type="Pfam" id="PF00149"/>
    </source>
</evidence>
<sequence length="305" mass="35257">MKDNIDRRSVIKKLGIGAGAMLMPQLGNSQKFDEEGNGKKVLTIAHITDIHMRPELNAPMRFRQCMANIKSHKIDFFLNGGDTIYAADYVDIRRERVEEQWNLWQELRSELSEYEIYSCLGNHDMWWAAPDNMDRMYGKDYVVSQLGIPNRYYSFDKEGWHFIILDSNNGKAGSLDEEQRVWLQEDLKSLDQGSNVLIMSHYPILGVCTILDGGNHTDSAEIASLFYEHRDKKINCLSGHVHLLDTAQYNGVNYFCNGALSGFWWEEGNEQSKGKYWYKETPPGYAIVNLYHDGLIENKYYPHSF</sequence>
<feature type="domain" description="Calcineurin-like phosphoesterase" evidence="1">
    <location>
        <begin position="43"/>
        <end position="242"/>
    </location>
</feature>
<keyword evidence="3" id="KW-1185">Reference proteome</keyword>
<protein>
    <submittedName>
        <fullName evidence="2">3',5'-cyclic AMP phosphodiesterase CpdA</fullName>
    </submittedName>
</protein>
<dbReference type="PANTHER" id="PTHR43143:SF1">
    <property type="entry name" value="SERINE_THREONINE-PROTEIN PHOSPHATASE CPPED1"/>
    <property type="match status" value="1"/>
</dbReference>
<dbReference type="RefSeq" id="WP_133757859.1">
    <property type="nucleotide sequence ID" value="NZ_SOBW01000008.1"/>
</dbReference>
<organism evidence="2 3">
    <name type="scientific">Gelidibacter sediminis</name>
    <dbReference type="NCBI Taxonomy" id="1608710"/>
    <lineage>
        <taxon>Bacteria</taxon>
        <taxon>Pseudomonadati</taxon>
        <taxon>Bacteroidota</taxon>
        <taxon>Flavobacteriia</taxon>
        <taxon>Flavobacteriales</taxon>
        <taxon>Flavobacteriaceae</taxon>
        <taxon>Gelidibacter</taxon>
    </lineage>
</organism>
<reference evidence="2 3" key="1">
    <citation type="submission" date="2019-03" db="EMBL/GenBank/DDBJ databases">
        <title>Genomic Encyclopedia of Archaeal and Bacterial Type Strains, Phase II (KMG-II): from individual species to whole genera.</title>
        <authorList>
            <person name="Goeker M."/>
        </authorList>
    </citation>
    <scope>NUCLEOTIDE SEQUENCE [LARGE SCALE GENOMIC DNA]</scope>
    <source>
        <strain evidence="2 3">DSM 28135</strain>
    </source>
</reference>
<dbReference type="InterPro" id="IPR004843">
    <property type="entry name" value="Calcineurin-like_PHP"/>
</dbReference>
<comment type="caution">
    <text evidence="2">The sequence shown here is derived from an EMBL/GenBank/DDBJ whole genome shotgun (WGS) entry which is preliminary data.</text>
</comment>